<evidence type="ECO:0000256" key="1">
    <source>
        <dbReference type="ARBA" id="ARBA00006739"/>
    </source>
</evidence>
<proteinExistence type="inferred from homology"/>
<dbReference type="AlphaFoldDB" id="A0A9E8KN61"/>
<sequence length="264" mass="29996">MLTIVIVSYNSFTTITHCLDELITSKQFSIMIVDNASPDGSGQKLALKYPNITLIQLPENLGYGSAANRALEHIDTKYSLLLNPDVLANSQLINNLLSSACSLKNFTVLSPATEKADFVKKGVVDKDWTLGAAMLFNMEKLRKVGFFDENFFLFFEETDLCYRIKSIGEKILLDSDIYIEHLEGQSSTPSNKVEYLKYWHYGWSEVYFNDKHDLNKGKKNSLRVVLTCLRKYLFTLSISKKASYKARFLGGLSYLRGFSSNKRL</sequence>
<gene>
    <name evidence="5" type="ORF">NNL22_13630</name>
</gene>
<evidence type="ECO:0000256" key="2">
    <source>
        <dbReference type="ARBA" id="ARBA00022676"/>
    </source>
</evidence>
<dbReference type="SUPFAM" id="SSF53448">
    <property type="entry name" value="Nucleotide-diphospho-sugar transferases"/>
    <property type="match status" value="1"/>
</dbReference>
<dbReference type="KEGG" id="asem:NNL22_13630"/>
<dbReference type="InterPro" id="IPR029044">
    <property type="entry name" value="Nucleotide-diphossugar_trans"/>
</dbReference>
<evidence type="ECO:0000256" key="3">
    <source>
        <dbReference type="ARBA" id="ARBA00022679"/>
    </source>
</evidence>
<keyword evidence="6" id="KW-1185">Reference proteome</keyword>
<dbReference type="Pfam" id="PF00535">
    <property type="entry name" value="Glycos_transf_2"/>
    <property type="match status" value="1"/>
</dbReference>
<comment type="similarity">
    <text evidence="1">Belongs to the glycosyltransferase 2 family.</text>
</comment>
<name>A0A9E8KN61_9ALTE</name>
<dbReference type="PANTHER" id="PTHR43179">
    <property type="entry name" value="RHAMNOSYLTRANSFERASE WBBL"/>
    <property type="match status" value="1"/>
</dbReference>
<keyword evidence="3 5" id="KW-0808">Transferase</keyword>
<reference evidence="5" key="1">
    <citation type="submission" date="2022-07" db="EMBL/GenBank/DDBJ databases">
        <title>Alkalimarinus sp. nov., isolated from gut of a Alitta virens.</title>
        <authorList>
            <person name="Yang A.I."/>
            <person name="Shin N.-R."/>
        </authorList>
    </citation>
    <scope>NUCLEOTIDE SEQUENCE</scope>
    <source>
        <strain evidence="5">FA028</strain>
    </source>
</reference>
<accession>A0A9E8KN61</accession>
<feature type="domain" description="Glycosyltransferase 2-like" evidence="4">
    <location>
        <begin position="3"/>
        <end position="147"/>
    </location>
</feature>
<dbReference type="Gene3D" id="3.90.550.10">
    <property type="entry name" value="Spore Coat Polysaccharide Biosynthesis Protein SpsA, Chain A"/>
    <property type="match status" value="1"/>
</dbReference>
<dbReference type="EMBL" id="CP101527">
    <property type="protein sequence ID" value="UZW74063.1"/>
    <property type="molecule type" value="Genomic_DNA"/>
</dbReference>
<evidence type="ECO:0000313" key="6">
    <source>
        <dbReference type="Proteomes" id="UP001164472"/>
    </source>
</evidence>
<dbReference type="PANTHER" id="PTHR43179:SF12">
    <property type="entry name" value="GALACTOFURANOSYLTRANSFERASE GLFT2"/>
    <property type="match status" value="1"/>
</dbReference>
<dbReference type="InterPro" id="IPR001173">
    <property type="entry name" value="Glyco_trans_2-like"/>
</dbReference>
<dbReference type="EC" id="2.4.-.-" evidence="5"/>
<keyword evidence="2 5" id="KW-0328">Glycosyltransferase</keyword>
<dbReference type="GO" id="GO:0016757">
    <property type="term" value="F:glycosyltransferase activity"/>
    <property type="evidence" value="ECO:0007669"/>
    <property type="project" value="UniProtKB-KW"/>
</dbReference>
<dbReference type="Proteomes" id="UP001164472">
    <property type="component" value="Chromosome"/>
</dbReference>
<dbReference type="RefSeq" id="WP_251811522.1">
    <property type="nucleotide sequence ID" value="NZ_CP101527.1"/>
</dbReference>
<protein>
    <submittedName>
        <fullName evidence="5">Glycosyltransferase</fullName>
        <ecNumber evidence="5">2.4.-.-</ecNumber>
    </submittedName>
</protein>
<organism evidence="5 6">
    <name type="scientific">Alkalimarinus sediminis</name>
    <dbReference type="NCBI Taxonomy" id="1632866"/>
    <lineage>
        <taxon>Bacteria</taxon>
        <taxon>Pseudomonadati</taxon>
        <taxon>Pseudomonadota</taxon>
        <taxon>Gammaproteobacteria</taxon>
        <taxon>Alteromonadales</taxon>
        <taxon>Alteromonadaceae</taxon>
        <taxon>Alkalimarinus</taxon>
    </lineage>
</organism>
<evidence type="ECO:0000313" key="5">
    <source>
        <dbReference type="EMBL" id="UZW74063.1"/>
    </source>
</evidence>
<evidence type="ECO:0000259" key="4">
    <source>
        <dbReference type="Pfam" id="PF00535"/>
    </source>
</evidence>